<protein>
    <recommendedName>
        <fullName evidence="3">DUF3417 domain-containing protein</fullName>
    </recommendedName>
</protein>
<evidence type="ECO:0000256" key="1">
    <source>
        <dbReference type="ARBA" id="ARBA00022676"/>
    </source>
</evidence>
<organism evidence="4">
    <name type="scientific">marine sediment metagenome</name>
    <dbReference type="NCBI Taxonomy" id="412755"/>
    <lineage>
        <taxon>unclassified sequences</taxon>
        <taxon>metagenomes</taxon>
        <taxon>ecological metagenomes</taxon>
    </lineage>
</organism>
<dbReference type="GO" id="GO:0004373">
    <property type="term" value="F:alpha-1,4-glucan glucosyltransferase (UDP-glucose donor) activity"/>
    <property type="evidence" value="ECO:0007669"/>
    <property type="project" value="InterPro"/>
</dbReference>
<dbReference type="Pfam" id="PF05693">
    <property type="entry name" value="Glycogen_syn"/>
    <property type="match status" value="1"/>
</dbReference>
<dbReference type="AlphaFoldDB" id="X0YCM5"/>
<feature type="domain" description="DUF3417" evidence="3">
    <location>
        <begin position="251"/>
        <end position="362"/>
    </location>
</feature>
<dbReference type="SUPFAM" id="SSF53756">
    <property type="entry name" value="UDP-Glycosyltransferase/glycogen phosphorylase"/>
    <property type="match status" value="2"/>
</dbReference>
<dbReference type="EMBL" id="BART01008299">
    <property type="protein sequence ID" value="GAG53609.1"/>
    <property type="molecule type" value="Genomic_DNA"/>
</dbReference>
<evidence type="ECO:0000313" key="4">
    <source>
        <dbReference type="EMBL" id="GAG53609.1"/>
    </source>
</evidence>
<reference evidence="4" key="1">
    <citation type="journal article" date="2014" name="Front. Microbiol.">
        <title>High frequency of phylogenetically diverse reductive dehalogenase-homologous genes in deep subseafloor sedimentary metagenomes.</title>
        <authorList>
            <person name="Kawai M."/>
            <person name="Futagami T."/>
            <person name="Toyoda A."/>
            <person name="Takaki Y."/>
            <person name="Nishi S."/>
            <person name="Hori S."/>
            <person name="Arai W."/>
            <person name="Tsubouchi T."/>
            <person name="Morono Y."/>
            <person name="Uchiyama I."/>
            <person name="Ito T."/>
            <person name="Fujiyama A."/>
            <person name="Inagaki F."/>
            <person name="Takami H."/>
        </authorList>
    </citation>
    <scope>NUCLEOTIDE SEQUENCE</scope>
    <source>
        <strain evidence="4">Expedition CK06-06</strain>
    </source>
</reference>
<dbReference type="Pfam" id="PF11897">
    <property type="entry name" value="DUF3417"/>
    <property type="match status" value="1"/>
</dbReference>
<keyword evidence="2" id="KW-0808">Transferase</keyword>
<proteinExistence type="predicted"/>
<dbReference type="InterPro" id="IPR008631">
    <property type="entry name" value="Glycogen_synth"/>
</dbReference>
<dbReference type="PANTHER" id="PTHR10176">
    <property type="entry name" value="GLYCOGEN SYNTHASE"/>
    <property type="match status" value="1"/>
</dbReference>
<gene>
    <name evidence="4" type="ORF">S01H4_18708</name>
</gene>
<dbReference type="GO" id="GO:0005737">
    <property type="term" value="C:cytoplasm"/>
    <property type="evidence" value="ECO:0007669"/>
    <property type="project" value="TreeGrafter"/>
</dbReference>
<sequence length="416" mass="47390">APPIVVFFLLAVNWRSADDSLLNKDVNSVMPDQNEAVGIATHRVYNPHYDSIIRTCNELGLRNPDSKIHIVYSDAYLNGTDGVFDVIYEQILAACDLSIFPSIYEPWGYTPLESISYATPTATTDLAGFGDWVNGLGRDHRDAITILPRKNIKDDELIVLLNDYFQKVVILSQDAKQVSAIRDKSRNLATIADWQNFYKEYLNAYSQALNFNEIYRAKYGTEGLEEQFITTIHEAEALFPRFRLVQYECPLPEKLCRLRDLAYNFWWSWHEDAKLLFQKINPELWQHVKHNPVHFLNLVASSDLHKAAASDSYMKLYDSTLDLFGAYTKAPKRPLKFCGVDAITKQRPIAYFCLEYGIDECLPIYSGGLGILPKISTAINRGFPASSMIGFMGIWLIFRASYKATCSPRALIFCKK</sequence>
<evidence type="ECO:0000256" key="2">
    <source>
        <dbReference type="ARBA" id="ARBA00022679"/>
    </source>
</evidence>
<keyword evidence="1" id="KW-0328">Glycosyltransferase</keyword>
<dbReference type="Gene3D" id="3.40.50.2000">
    <property type="entry name" value="Glycogen Phosphorylase B"/>
    <property type="match status" value="1"/>
</dbReference>
<accession>X0YCM5</accession>
<feature type="non-terminal residue" evidence="4">
    <location>
        <position position="416"/>
    </location>
</feature>
<name>X0YCM5_9ZZZZ</name>
<dbReference type="GO" id="GO:0005978">
    <property type="term" value="P:glycogen biosynthetic process"/>
    <property type="evidence" value="ECO:0007669"/>
    <property type="project" value="InterPro"/>
</dbReference>
<dbReference type="PANTHER" id="PTHR10176:SF3">
    <property type="entry name" value="GLYCOGEN [STARCH] SYNTHASE"/>
    <property type="match status" value="1"/>
</dbReference>
<comment type="caution">
    <text evidence="4">The sequence shown here is derived from an EMBL/GenBank/DDBJ whole genome shotgun (WGS) entry which is preliminary data.</text>
</comment>
<evidence type="ECO:0000259" key="3">
    <source>
        <dbReference type="Pfam" id="PF11897"/>
    </source>
</evidence>
<dbReference type="InterPro" id="IPR024517">
    <property type="entry name" value="Glycogen_phosphorylase_DUF3417"/>
</dbReference>
<feature type="non-terminal residue" evidence="4">
    <location>
        <position position="1"/>
    </location>
</feature>